<protein>
    <submittedName>
        <fullName evidence="2">Uncharacterized protein</fullName>
    </submittedName>
</protein>
<keyword evidence="1" id="KW-0732">Signal</keyword>
<reference evidence="3" key="1">
    <citation type="journal article" date="2014" name="Science">
        <title>Ancient hybridizations among the ancestral genomes of bread wheat.</title>
        <authorList>
            <consortium name="International Wheat Genome Sequencing Consortium,"/>
            <person name="Marcussen T."/>
            <person name="Sandve S.R."/>
            <person name="Heier L."/>
            <person name="Spannagl M."/>
            <person name="Pfeifer M."/>
            <person name="Jakobsen K.S."/>
            <person name="Wulff B.B."/>
            <person name="Steuernagel B."/>
            <person name="Mayer K.F."/>
            <person name="Olsen O.A."/>
        </authorList>
    </citation>
    <scope>NUCLEOTIDE SEQUENCE [LARGE SCALE GENOMIC DNA]</scope>
    <source>
        <strain evidence="3">cv. AL8/78</strain>
    </source>
</reference>
<reference evidence="2" key="5">
    <citation type="journal article" date="2021" name="G3 (Bethesda)">
        <title>Aegilops tauschii genome assembly Aet v5.0 features greater sequence contiguity and improved annotation.</title>
        <authorList>
            <person name="Wang L."/>
            <person name="Zhu T."/>
            <person name="Rodriguez J.C."/>
            <person name="Deal K.R."/>
            <person name="Dubcovsky J."/>
            <person name="McGuire P.E."/>
            <person name="Lux T."/>
            <person name="Spannagl M."/>
            <person name="Mayer K.F.X."/>
            <person name="Baldrich P."/>
            <person name="Meyers B.C."/>
            <person name="Huo N."/>
            <person name="Gu Y.Q."/>
            <person name="Zhou H."/>
            <person name="Devos K.M."/>
            <person name="Bennetzen J.L."/>
            <person name="Unver T."/>
            <person name="Budak H."/>
            <person name="Gulick P.J."/>
            <person name="Galiba G."/>
            <person name="Kalapos B."/>
            <person name="Nelson D.R."/>
            <person name="Li P."/>
            <person name="You F.M."/>
            <person name="Luo M.C."/>
            <person name="Dvorak J."/>
        </authorList>
    </citation>
    <scope>NUCLEOTIDE SEQUENCE [LARGE SCALE GENOMIC DNA]</scope>
    <source>
        <strain evidence="2">cv. AL8/78</strain>
    </source>
</reference>
<sequence>MKLLLMKVVALGQTLCCSRITLENIQDVSIGTMRNSAFQNSGVILAATSVHWIMAPAKELKRILDPILFTLCSSPDATYPAQELKTGSLS</sequence>
<dbReference type="EnsemblPlants" id="AET2Gv20270100.3">
    <property type="protein sequence ID" value="AET2Gv20270100.3"/>
    <property type="gene ID" value="AET2Gv20270100"/>
</dbReference>
<organism evidence="2 3">
    <name type="scientific">Aegilops tauschii subsp. strangulata</name>
    <name type="common">Goatgrass</name>
    <dbReference type="NCBI Taxonomy" id="200361"/>
    <lineage>
        <taxon>Eukaryota</taxon>
        <taxon>Viridiplantae</taxon>
        <taxon>Streptophyta</taxon>
        <taxon>Embryophyta</taxon>
        <taxon>Tracheophyta</taxon>
        <taxon>Spermatophyta</taxon>
        <taxon>Magnoliopsida</taxon>
        <taxon>Liliopsida</taxon>
        <taxon>Poales</taxon>
        <taxon>Poaceae</taxon>
        <taxon>BOP clade</taxon>
        <taxon>Pooideae</taxon>
        <taxon>Triticodae</taxon>
        <taxon>Triticeae</taxon>
        <taxon>Triticinae</taxon>
        <taxon>Aegilops</taxon>
    </lineage>
</organism>
<dbReference type="Gramene" id="AET2Gv20270100.3">
    <property type="protein sequence ID" value="AET2Gv20270100.3"/>
    <property type="gene ID" value="AET2Gv20270100"/>
</dbReference>
<reference evidence="2" key="4">
    <citation type="submission" date="2019-03" db="UniProtKB">
        <authorList>
            <consortium name="EnsemblPlants"/>
        </authorList>
    </citation>
    <scope>IDENTIFICATION</scope>
</reference>
<evidence type="ECO:0000256" key="1">
    <source>
        <dbReference type="SAM" id="SignalP"/>
    </source>
</evidence>
<name>A0A453AVE4_AEGTS</name>
<dbReference type="AlphaFoldDB" id="A0A453AVE4"/>
<reference evidence="3" key="2">
    <citation type="journal article" date="2017" name="Nat. Plants">
        <title>The Aegilops tauschii genome reveals multiple impacts of transposons.</title>
        <authorList>
            <person name="Zhao G."/>
            <person name="Zou C."/>
            <person name="Li K."/>
            <person name="Wang K."/>
            <person name="Li T."/>
            <person name="Gao L."/>
            <person name="Zhang X."/>
            <person name="Wang H."/>
            <person name="Yang Z."/>
            <person name="Liu X."/>
            <person name="Jiang W."/>
            <person name="Mao L."/>
            <person name="Kong X."/>
            <person name="Jiao Y."/>
            <person name="Jia J."/>
        </authorList>
    </citation>
    <scope>NUCLEOTIDE SEQUENCE [LARGE SCALE GENOMIC DNA]</scope>
    <source>
        <strain evidence="3">cv. AL8/78</strain>
    </source>
</reference>
<accession>A0A453AVE4</accession>
<keyword evidence="3" id="KW-1185">Reference proteome</keyword>
<reference evidence="2" key="3">
    <citation type="journal article" date="2017" name="Nature">
        <title>Genome sequence of the progenitor of the wheat D genome Aegilops tauschii.</title>
        <authorList>
            <person name="Luo M.C."/>
            <person name="Gu Y.Q."/>
            <person name="Puiu D."/>
            <person name="Wang H."/>
            <person name="Twardziok S.O."/>
            <person name="Deal K.R."/>
            <person name="Huo N."/>
            <person name="Zhu T."/>
            <person name="Wang L."/>
            <person name="Wang Y."/>
            <person name="McGuire P.E."/>
            <person name="Liu S."/>
            <person name="Long H."/>
            <person name="Ramasamy R.K."/>
            <person name="Rodriguez J.C."/>
            <person name="Van S.L."/>
            <person name="Yuan L."/>
            <person name="Wang Z."/>
            <person name="Xia Z."/>
            <person name="Xiao L."/>
            <person name="Anderson O.D."/>
            <person name="Ouyang S."/>
            <person name="Liang Y."/>
            <person name="Zimin A.V."/>
            <person name="Pertea G."/>
            <person name="Qi P."/>
            <person name="Bennetzen J.L."/>
            <person name="Dai X."/>
            <person name="Dawson M.W."/>
            <person name="Muller H.G."/>
            <person name="Kugler K."/>
            <person name="Rivarola-Duarte L."/>
            <person name="Spannagl M."/>
            <person name="Mayer K.F.X."/>
            <person name="Lu F.H."/>
            <person name="Bevan M.W."/>
            <person name="Leroy P."/>
            <person name="Li P."/>
            <person name="You F.M."/>
            <person name="Sun Q."/>
            <person name="Liu Z."/>
            <person name="Lyons E."/>
            <person name="Wicker T."/>
            <person name="Salzberg S.L."/>
            <person name="Devos K.M."/>
            <person name="Dvorak J."/>
        </authorList>
    </citation>
    <scope>NUCLEOTIDE SEQUENCE [LARGE SCALE GENOMIC DNA]</scope>
    <source>
        <strain evidence="2">cv. AL8/78</strain>
    </source>
</reference>
<proteinExistence type="predicted"/>
<evidence type="ECO:0000313" key="2">
    <source>
        <dbReference type="EnsemblPlants" id="AET2Gv20270100.3"/>
    </source>
</evidence>
<evidence type="ECO:0000313" key="3">
    <source>
        <dbReference type="Proteomes" id="UP000015105"/>
    </source>
</evidence>
<dbReference type="Proteomes" id="UP000015105">
    <property type="component" value="Chromosome 2D"/>
</dbReference>
<feature type="chain" id="PRO_5018987662" evidence="1">
    <location>
        <begin position="17"/>
        <end position="90"/>
    </location>
</feature>
<feature type="signal peptide" evidence="1">
    <location>
        <begin position="1"/>
        <end position="16"/>
    </location>
</feature>